<feature type="transmembrane region" description="Helical" evidence="8">
    <location>
        <begin position="607"/>
        <end position="630"/>
    </location>
</feature>
<evidence type="ECO:0000256" key="4">
    <source>
        <dbReference type="ARBA" id="ARBA00022989"/>
    </source>
</evidence>
<keyword evidence="3 8" id="KW-0812">Transmembrane</keyword>
<dbReference type="GO" id="GO:0005412">
    <property type="term" value="F:D-glucose:sodium symporter activity"/>
    <property type="evidence" value="ECO:0007669"/>
    <property type="project" value="TreeGrafter"/>
</dbReference>
<feature type="transmembrane region" description="Helical" evidence="8">
    <location>
        <begin position="6"/>
        <end position="25"/>
    </location>
</feature>
<reference evidence="9" key="1">
    <citation type="submission" date="2021-01" db="EMBL/GenBank/DDBJ databases">
        <authorList>
            <person name="Corre E."/>
            <person name="Pelletier E."/>
            <person name="Niang G."/>
            <person name="Scheremetjew M."/>
            <person name="Finn R."/>
            <person name="Kale V."/>
            <person name="Holt S."/>
            <person name="Cochrane G."/>
            <person name="Meng A."/>
            <person name="Brown T."/>
            <person name="Cohen L."/>
        </authorList>
    </citation>
    <scope>NUCLEOTIDE SEQUENCE</scope>
    <source>
        <strain evidence="9">NY070348D</strain>
    </source>
</reference>
<feature type="transmembrane region" description="Helical" evidence="8">
    <location>
        <begin position="85"/>
        <end position="106"/>
    </location>
</feature>
<feature type="transmembrane region" description="Helical" evidence="8">
    <location>
        <begin position="384"/>
        <end position="403"/>
    </location>
</feature>
<comment type="subcellular location">
    <subcellularLocation>
        <location evidence="1">Membrane</location>
        <topology evidence="1">Multi-pass membrane protein</topology>
    </subcellularLocation>
</comment>
<dbReference type="Gene3D" id="1.20.1730.10">
    <property type="entry name" value="Sodium/glucose cotransporter"/>
    <property type="match status" value="1"/>
</dbReference>
<evidence type="ECO:0000256" key="7">
    <source>
        <dbReference type="SAM" id="MobiDB-lite"/>
    </source>
</evidence>
<dbReference type="InterPro" id="IPR038377">
    <property type="entry name" value="Na/Glc_symporter_sf"/>
</dbReference>
<sequence length="636" mass="70167">MGELGFVDFFVIALYFVLLFCFSALVSRHQLRAQSAFASTETYFLAERSVTWVPIALSLFASNIGSEHFVGLTGAAAQDGISVGWYEVGAVPVILMLGFFFYPTYLNSGISTTPEYLEQRYTSPCKTIVVVCSLFLYVFSKIAATLYASEILLAELVNMNRVVAVILLIFGTTVYTVLGGLEAVIYTEAIQTIVLLLGSFLVLGYSLVAVNGVVGLKEELDSSFFHIFRPATDPDFPWTGFIFGFFVVAPWYWGIDQVIVQRALAGKNIAHGQLGCVGAAFLKFFTFFLMVVPGLCARVLLNRDRQVEGGEELPPINFNRAYPYLILNVAPDNSKGFIVAGMLAALMSSLASVFNSSATLFTLDVWRPLFPHHDEQKLVNVGRVSVVVLAIFAVLWLPVIPLLGKRFFLVIQFPPALVAPPIFAVFFWGMVSRYPRKQAGLWALVFGFALGLTRFLLDIVEAVSGDKMFGGFTSINFLHFAVINFAASSGVLFGLSAILNLCPPNRFLDDGTQASDFMFFQTNIFDRLMRQSDERRSLSSGLTFGDAIELPRLSSNRNSDSLRLVEGSDADLIGDDDTEDQAEEQPAAEGSSISLRERWQGKKKSKVVQFCMGKLFIRSLALTIILLWVIEVGFLA</sequence>
<dbReference type="EMBL" id="HBHK01025123">
    <property type="protein sequence ID" value="CAD9704583.1"/>
    <property type="molecule type" value="Transcribed_RNA"/>
</dbReference>
<evidence type="ECO:0000256" key="1">
    <source>
        <dbReference type="ARBA" id="ARBA00004141"/>
    </source>
</evidence>
<feature type="transmembrane region" description="Helical" evidence="8">
    <location>
        <begin position="161"/>
        <end position="181"/>
    </location>
</feature>
<feature type="transmembrane region" description="Helical" evidence="8">
    <location>
        <begin position="274"/>
        <end position="301"/>
    </location>
</feature>
<feature type="transmembrane region" description="Helical" evidence="8">
    <location>
        <begin position="409"/>
        <end position="428"/>
    </location>
</feature>
<dbReference type="GO" id="GO:0005886">
    <property type="term" value="C:plasma membrane"/>
    <property type="evidence" value="ECO:0007669"/>
    <property type="project" value="TreeGrafter"/>
</dbReference>
<evidence type="ECO:0000256" key="2">
    <source>
        <dbReference type="ARBA" id="ARBA00006434"/>
    </source>
</evidence>
<evidence type="ECO:0000256" key="3">
    <source>
        <dbReference type="ARBA" id="ARBA00022692"/>
    </source>
</evidence>
<dbReference type="AlphaFoldDB" id="A0A7S2SMV6"/>
<feature type="transmembrane region" description="Helical" evidence="8">
    <location>
        <begin position="477"/>
        <end position="499"/>
    </location>
</feature>
<name>A0A7S2SMV6_9STRA</name>
<protein>
    <submittedName>
        <fullName evidence="9">Uncharacterized protein</fullName>
    </submittedName>
</protein>
<feature type="transmembrane region" description="Helical" evidence="8">
    <location>
        <begin position="193"/>
        <end position="216"/>
    </location>
</feature>
<feature type="region of interest" description="Disordered" evidence="7">
    <location>
        <begin position="575"/>
        <end position="594"/>
    </location>
</feature>
<feature type="transmembrane region" description="Helical" evidence="8">
    <location>
        <begin position="337"/>
        <end position="363"/>
    </location>
</feature>
<feature type="transmembrane region" description="Helical" evidence="8">
    <location>
        <begin position="45"/>
        <end position="65"/>
    </location>
</feature>
<keyword evidence="4 8" id="KW-1133">Transmembrane helix</keyword>
<keyword evidence="5 8" id="KW-0472">Membrane</keyword>
<evidence type="ECO:0000313" key="9">
    <source>
        <dbReference type="EMBL" id="CAD9704583.1"/>
    </source>
</evidence>
<organism evidence="9">
    <name type="scientific">Mucochytrium quahogii</name>
    <dbReference type="NCBI Taxonomy" id="96639"/>
    <lineage>
        <taxon>Eukaryota</taxon>
        <taxon>Sar</taxon>
        <taxon>Stramenopiles</taxon>
        <taxon>Bigyra</taxon>
        <taxon>Labyrinthulomycetes</taxon>
        <taxon>Thraustochytrida</taxon>
        <taxon>Thraustochytriidae</taxon>
        <taxon>Mucochytrium</taxon>
    </lineage>
</organism>
<evidence type="ECO:0000256" key="8">
    <source>
        <dbReference type="SAM" id="Phobius"/>
    </source>
</evidence>
<proteinExistence type="inferred from homology"/>
<dbReference type="Pfam" id="PF00474">
    <property type="entry name" value="SSF"/>
    <property type="match status" value="1"/>
</dbReference>
<dbReference type="InterPro" id="IPR001734">
    <property type="entry name" value="Na/solute_symporter"/>
</dbReference>
<evidence type="ECO:0000256" key="5">
    <source>
        <dbReference type="ARBA" id="ARBA00023136"/>
    </source>
</evidence>
<evidence type="ECO:0000256" key="6">
    <source>
        <dbReference type="RuleBase" id="RU362091"/>
    </source>
</evidence>
<dbReference type="PROSITE" id="PS50283">
    <property type="entry name" value="NA_SOLUT_SYMP_3"/>
    <property type="match status" value="1"/>
</dbReference>
<feature type="transmembrane region" description="Helical" evidence="8">
    <location>
        <begin position="127"/>
        <end position="149"/>
    </location>
</feature>
<dbReference type="NCBIfam" id="TIGR00813">
    <property type="entry name" value="sss"/>
    <property type="match status" value="1"/>
</dbReference>
<comment type="similarity">
    <text evidence="2 6">Belongs to the sodium:solute symporter (SSF) (TC 2.A.21) family.</text>
</comment>
<feature type="transmembrane region" description="Helical" evidence="8">
    <location>
        <begin position="236"/>
        <end position="253"/>
    </location>
</feature>
<gene>
    <name evidence="9" type="ORF">QSP1433_LOCUS15827</name>
</gene>
<dbReference type="PANTHER" id="PTHR11819:SF195">
    <property type="entry name" value="SODIUM_GLUCOSE COTRANSPORTER 4"/>
    <property type="match status" value="1"/>
</dbReference>
<feature type="transmembrane region" description="Helical" evidence="8">
    <location>
        <begin position="440"/>
        <end position="457"/>
    </location>
</feature>
<dbReference type="PANTHER" id="PTHR11819">
    <property type="entry name" value="SOLUTE CARRIER FAMILY 5"/>
    <property type="match status" value="1"/>
</dbReference>
<accession>A0A7S2SMV6</accession>